<sequence>MSRYEKETCSNYPIDPVYQLLNFIWALYLFICGSIGASPANTATNREIAQLKVPHVTIGLYA</sequence>
<keyword evidence="3" id="KW-1185">Reference proteome</keyword>
<protein>
    <submittedName>
        <fullName evidence="2">Uncharacterized protein</fullName>
    </submittedName>
</protein>
<feature type="transmembrane region" description="Helical" evidence="1">
    <location>
        <begin position="20"/>
        <end position="40"/>
    </location>
</feature>
<name>A0ABY3NQE8_9GAMM</name>
<keyword evidence="1" id="KW-0472">Membrane</keyword>
<evidence type="ECO:0000256" key="1">
    <source>
        <dbReference type="SAM" id="Phobius"/>
    </source>
</evidence>
<organism evidence="2 3">
    <name type="scientific">Xenorhabdus doucetiae</name>
    <dbReference type="NCBI Taxonomy" id="351671"/>
    <lineage>
        <taxon>Bacteria</taxon>
        <taxon>Pseudomonadati</taxon>
        <taxon>Pseudomonadota</taxon>
        <taxon>Gammaproteobacteria</taxon>
        <taxon>Enterobacterales</taxon>
        <taxon>Morganellaceae</taxon>
        <taxon>Xenorhabdus</taxon>
    </lineage>
</organism>
<keyword evidence="1" id="KW-0812">Transmembrane</keyword>
<comment type="caution">
    <text evidence="2">The sequence shown here is derived from an EMBL/GenBank/DDBJ whole genome shotgun (WGS) entry which is preliminary data.</text>
</comment>
<accession>A0ABY3NQE8</accession>
<proteinExistence type="predicted"/>
<gene>
    <name evidence="2" type="ORF">LY16_02255</name>
</gene>
<dbReference type="Proteomes" id="UP000324170">
    <property type="component" value="Unassembled WGS sequence"/>
</dbReference>
<evidence type="ECO:0000313" key="2">
    <source>
        <dbReference type="EMBL" id="TYP04081.1"/>
    </source>
</evidence>
<keyword evidence="1" id="KW-1133">Transmembrane helix</keyword>
<dbReference type="RefSeq" id="WP_211353878.1">
    <property type="nucleotide sequence ID" value="NZ_CAWOYN010000035.1"/>
</dbReference>
<reference evidence="2 3" key="1">
    <citation type="submission" date="2019-07" db="EMBL/GenBank/DDBJ databases">
        <title>Genomic Encyclopedia of Type Strains, Phase I: the one thousand microbial genomes (KMG-I) project.</title>
        <authorList>
            <person name="Kyrpides N."/>
        </authorList>
    </citation>
    <scope>NUCLEOTIDE SEQUENCE [LARGE SCALE GENOMIC DNA]</scope>
    <source>
        <strain evidence="2 3">DSM 17909</strain>
    </source>
</reference>
<evidence type="ECO:0000313" key="3">
    <source>
        <dbReference type="Proteomes" id="UP000324170"/>
    </source>
</evidence>
<dbReference type="EMBL" id="VNHN01000035">
    <property type="protein sequence ID" value="TYP04081.1"/>
    <property type="molecule type" value="Genomic_DNA"/>
</dbReference>